<name>A0A2I7N5Y8_9NEIS</name>
<dbReference type="GO" id="GO:0016757">
    <property type="term" value="F:glycosyltransferase activity"/>
    <property type="evidence" value="ECO:0007669"/>
    <property type="project" value="UniProtKB-KW"/>
</dbReference>
<dbReference type="SUPFAM" id="SSF53756">
    <property type="entry name" value="UDP-Glycosyltransferase/glycogen phosphorylase"/>
    <property type="match status" value="1"/>
</dbReference>
<dbReference type="Pfam" id="PF00534">
    <property type="entry name" value="Glycos_transf_1"/>
    <property type="match status" value="1"/>
</dbReference>
<reference evidence="6" key="1">
    <citation type="submission" date="2017-11" db="EMBL/GenBank/DDBJ databases">
        <authorList>
            <person name="Chan K.G."/>
            <person name="Lee L.S."/>
        </authorList>
    </citation>
    <scope>NUCLEOTIDE SEQUENCE [LARGE SCALE GENOMIC DNA]</scope>
    <source>
        <strain evidence="6">DSM 100970</strain>
    </source>
</reference>
<accession>A0A2I7N5Y8</accession>
<evidence type="ECO:0000256" key="1">
    <source>
        <dbReference type="ARBA" id="ARBA00022676"/>
    </source>
</evidence>
<dbReference type="PANTHER" id="PTHR12526">
    <property type="entry name" value="GLYCOSYLTRANSFERASE"/>
    <property type="match status" value="1"/>
</dbReference>
<evidence type="ECO:0000259" key="4">
    <source>
        <dbReference type="Pfam" id="PF13477"/>
    </source>
</evidence>
<protein>
    <submittedName>
        <fullName evidence="5">Glycosyl transferase family 1</fullName>
    </submittedName>
</protein>
<organism evidence="5 6">
    <name type="scientific">Aquella oligotrophica</name>
    <dbReference type="NCBI Taxonomy" id="2067065"/>
    <lineage>
        <taxon>Bacteria</taxon>
        <taxon>Pseudomonadati</taxon>
        <taxon>Pseudomonadota</taxon>
        <taxon>Betaproteobacteria</taxon>
        <taxon>Neisseriales</taxon>
        <taxon>Neisseriaceae</taxon>
        <taxon>Aquella</taxon>
    </lineage>
</organism>
<dbReference type="Pfam" id="PF13477">
    <property type="entry name" value="Glyco_trans_4_2"/>
    <property type="match status" value="1"/>
</dbReference>
<dbReference type="InterPro" id="IPR001296">
    <property type="entry name" value="Glyco_trans_1"/>
</dbReference>
<keyword evidence="6" id="KW-1185">Reference proteome</keyword>
<dbReference type="PANTHER" id="PTHR12526:SF629">
    <property type="entry name" value="TEICHURONIC ACID BIOSYNTHESIS GLYCOSYLTRANSFERASE TUAH-RELATED"/>
    <property type="match status" value="1"/>
</dbReference>
<feature type="domain" description="Glycosyltransferase subfamily 4-like N-terminal" evidence="4">
    <location>
        <begin position="14"/>
        <end position="141"/>
    </location>
</feature>
<evidence type="ECO:0000313" key="5">
    <source>
        <dbReference type="EMBL" id="AUR51852.1"/>
    </source>
</evidence>
<evidence type="ECO:0000256" key="2">
    <source>
        <dbReference type="ARBA" id="ARBA00022679"/>
    </source>
</evidence>
<dbReference type="KEGG" id="nba:CUN60_05920"/>
<dbReference type="EMBL" id="CP024847">
    <property type="protein sequence ID" value="AUR51852.1"/>
    <property type="molecule type" value="Genomic_DNA"/>
</dbReference>
<dbReference type="CDD" id="cd03801">
    <property type="entry name" value="GT4_PimA-like"/>
    <property type="match status" value="1"/>
</dbReference>
<dbReference type="InterPro" id="IPR028098">
    <property type="entry name" value="Glyco_trans_4-like_N"/>
</dbReference>
<keyword evidence="2 5" id="KW-0808">Transferase</keyword>
<sequence>MRNGQMTSKLVVIGSNSIHCKRFIQGILDNSNYEVAIVTNLQMPEFADLKQYTVNFALTNIKAKKQIAEILNIEKPEIVHIHQANSYAWHSLRAIRSLKFKPKTILTAWGSDVLLLPKENRILARIVRYSLINADVITSDSLYMSGVINQLLNGVTKPIHTINFGIQELPLKHEIRNKKKLILSNRLHKPLYRIDKIISAFAGLINNQLLDADYQLIVAAGGEESDNLRKLAQKLGVADNIQFTGMIPYKELVEYYKIARVFVSVPESDGTASSLLEAMAYGCVPVLSNLPANLEWVINDYNGFISVNLNELQLEIIKAAKIADNPEAYQSLYDFNYQLIENKATLKCNINKFIELYQ</sequence>
<keyword evidence="1" id="KW-0328">Glycosyltransferase</keyword>
<evidence type="ECO:0000313" key="6">
    <source>
        <dbReference type="Proteomes" id="UP000236655"/>
    </source>
</evidence>
<dbReference type="AlphaFoldDB" id="A0A2I7N5Y8"/>
<dbReference type="Gene3D" id="3.40.50.2000">
    <property type="entry name" value="Glycogen Phosphorylase B"/>
    <property type="match status" value="2"/>
</dbReference>
<evidence type="ECO:0000259" key="3">
    <source>
        <dbReference type="Pfam" id="PF00534"/>
    </source>
</evidence>
<proteinExistence type="predicted"/>
<gene>
    <name evidence="5" type="ORF">CUN60_05920</name>
</gene>
<dbReference type="Proteomes" id="UP000236655">
    <property type="component" value="Chromosome"/>
</dbReference>
<feature type="domain" description="Glycosyl transferase family 1" evidence="3">
    <location>
        <begin position="171"/>
        <end position="309"/>
    </location>
</feature>